<proteinExistence type="predicted"/>
<gene>
    <name evidence="1" type="ORF">D7D52_23785</name>
</gene>
<sequence>MGGAVDWNARIDAVRAANLAAVGRFGQRIGEIDAAARAAMTALGERAETRAARVAREERERLLRQDAQVARRRDAVVLPTDWSEADEARWRG</sequence>
<protein>
    <submittedName>
        <fullName evidence="1">Uncharacterized protein</fullName>
    </submittedName>
</protein>
<reference evidence="1 2" key="1">
    <citation type="submission" date="2018-09" db="EMBL/GenBank/DDBJ databases">
        <title>Nocardia yunnanensis sp. nov., an actinomycete isolated from a soil sample.</title>
        <authorList>
            <person name="Zhang J."/>
        </authorList>
    </citation>
    <scope>NUCLEOTIDE SEQUENCE [LARGE SCALE GENOMIC DNA]</scope>
    <source>
        <strain evidence="1 2">CFHS0054</strain>
    </source>
</reference>
<organism evidence="1 2">
    <name type="scientific">Nocardia yunnanensis</name>
    <dbReference type="NCBI Taxonomy" id="2382165"/>
    <lineage>
        <taxon>Bacteria</taxon>
        <taxon>Bacillati</taxon>
        <taxon>Actinomycetota</taxon>
        <taxon>Actinomycetes</taxon>
        <taxon>Mycobacteriales</taxon>
        <taxon>Nocardiaceae</taxon>
        <taxon>Nocardia</taxon>
    </lineage>
</organism>
<dbReference type="RefSeq" id="WP_120739777.1">
    <property type="nucleotide sequence ID" value="NZ_CP032568.1"/>
</dbReference>
<evidence type="ECO:0000313" key="2">
    <source>
        <dbReference type="Proteomes" id="UP000267164"/>
    </source>
</evidence>
<dbReference type="Proteomes" id="UP000267164">
    <property type="component" value="Chromosome"/>
</dbReference>
<dbReference type="EMBL" id="CP032568">
    <property type="protein sequence ID" value="AYF76347.1"/>
    <property type="molecule type" value="Genomic_DNA"/>
</dbReference>
<accession>A0A386ZFW6</accession>
<evidence type="ECO:0000313" key="1">
    <source>
        <dbReference type="EMBL" id="AYF76347.1"/>
    </source>
</evidence>
<name>A0A386ZFW6_9NOCA</name>
<dbReference type="KEGG" id="nyu:D7D52_23785"/>
<dbReference type="AlphaFoldDB" id="A0A386ZFW6"/>
<keyword evidence="2" id="KW-1185">Reference proteome</keyword>